<evidence type="ECO:0000313" key="1">
    <source>
        <dbReference type="EMBL" id="AYG58775.1"/>
    </source>
</evidence>
<dbReference type="Proteomes" id="UP000282195">
    <property type="component" value="Chromosome"/>
</dbReference>
<evidence type="ECO:0000313" key="2">
    <source>
        <dbReference type="Proteomes" id="UP000282195"/>
    </source>
</evidence>
<dbReference type="RefSeq" id="WP_120703837.1">
    <property type="nucleotide sequence ID" value="NZ_CP032694.1"/>
</dbReference>
<accession>A0A387FNA2</accession>
<sequence>MQSLRNIIHGLIPRPQPCATSLDGIAPAAKQLLILSRHPNPSASYYLDERTKALANIPIFMRGLDDRLDDVDGEGLFVIICRYIKEPQLRWLERRRDSLAGVAYFIDDDIPAVVAGDEASWPYKFRLLNFAIRPLPRLNRLLTHLWVSTEALAETLANASHKVEILAPMPAKPARKSAEIKGETVPALKMVYHATGIHRHEHEFLMPVVSSAMRKHENLHFEVFADGKLARRWRRQDIEPNRMTISPQLPWSSYLARTTDHGADIALTPLLAGRTNDSRADTKRIDISRMGAAAIFSRCTTFARCAVAGEIHIGNTMEEWLMAIDQLVEDGDRRMIARNATQQSIEKMRQNATLAFPGIRFDGLGDMA</sequence>
<proteinExistence type="predicted"/>
<evidence type="ECO:0008006" key="3">
    <source>
        <dbReference type="Google" id="ProtNLM"/>
    </source>
</evidence>
<name>A0A387FNA2_9HYPH</name>
<reference evidence="1 2" key="1">
    <citation type="submission" date="2018-10" db="EMBL/GenBank/DDBJ databases">
        <title>Rhizobium etli, R. leguminosarum and a new Rhizobium genospecies from Phaseolus dumosus.</title>
        <authorList>
            <person name="Ramirez-Puebla S.T."/>
            <person name="Rogel-Hernandez M.A."/>
            <person name="Guerrero G."/>
            <person name="Ormeno-Orrillo E."/>
            <person name="Martinez-Romero J.C."/>
            <person name="Negrete-Yankelevich S."/>
            <person name="Martinez-Romero E."/>
        </authorList>
    </citation>
    <scope>NUCLEOTIDE SEQUENCE [LARGE SCALE GENOMIC DNA]</scope>
    <source>
        <strain evidence="1 2">CCGE525</strain>
    </source>
</reference>
<dbReference type="EMBL" id="CP032694">
    <property type="protein sequence ID" value="AYG58775.1"/>
    <property type="molecule type" value="Genomic_DNA"/>
</dbReference>
<dbReference type="AlphaFoldDB" id="A0A387FNA2"/>
<dbReference type="OrthoDB" id="7593532at2"/>
<gene>
    <name evidence="1" type="ORF">CCGE525_08090</name>
</gene>
<dbReference type="KEGG" id="rjg:CCGE525_08090"/>
<organism evidence="1 2">
    <name type="scientific">Rhizobium jaguaris</name>
    <dbReference type="NCBI Taxonomy" id="1312183"/>
    <lineage>
        <taxon>Bacteria</taxon>
        <taxon>Pseudomonadati</taxon>
        <taxon>Pseudomonadota</taxon>
        <taxon>Alphaproteobacteria</taxon>
        <taxon>Hyphomicrobiales</taxon>
        <taxon>Rhizobiaceae</taxon>
        <taxon>Rhizobium/Agrobacterium group</taxon>
        <taxon>Rhizobium</taxon>
    </lineage>
</organism>
<keyword evidence="2" id="KW-1185">Reference proteome</keyword>
<protein>
    <recommendedName>
        <fullName evidence="3">Glycosyltransferase family 1 protein</fullName>
    </recommendedName>
</protein>